<feature type="compositionally biased region" description="Basic and acidic residues" evidence="6">
    <location>
        <begin position="1640"/>
        <end position="1651"/>
    </location>
</feature>
<sequence length="1994" mass="221237">MSNPLYNPNASGNQTSTQGQYGLSNIQAGKDPRTVSSQRGSSFGMASYPMSSTSASLGHRHSEVESGSSSLDWSSNYKRPTAYDSKYYSSASSSYANSGDSSFNASREKEHDMQSIPGLGGYDYPVPDKPAAPIESCQPQYTSESASNILLQFGLEKEDLDYLLSYPEDQITPANLPFILRQICIQKDKMATTAAQPKPYPEPQPTRSMSGGAGLRKKEMSSAARQPSKVIDYGHTGKYTGEVGDEIGRTRCSRANSGGRMLPMDTSDSSRHSRDPLPKTTTEAKSRALGSSHEQATSVPSLRSSYSSVLKSVAPPSNDQTKRLQTSKPVPSKEPEAHHQSALRTKPTSTMLHGMHPIRPGLLLTSSNDTRGSKDQNKTRVQGSAVPERLKKQKTQQQRLKRQIKQKLKRQQKKQQLQMGQAMGPAAKSVPPASLIPSLSDASWAMQHPGNPRPIVIPPALSQSLPTLSKQPPAKVSKHLPTLAMMHDYAAASPRIFPHTCSLCYKECTHMKDWLSHQNTNLHLENCNLLRRTYPDWDGQIALAPRTASKGVKPAASTSAQTSQYRHQKTSHESRSRSHSFSPSVQGRREKSCIQSQSPHSSRYTRRSRSRSRSHSPRYDCPTSFRYRSRSRTPERRLLPRLKDEKWSSPRRSGERKSSPTWSRERRSSSWRSDDRQLSPWRSDERQSPPWRNDNRRSPPWRNDDRRSSPRWSCERRSPPWKSNERQSPPRMSHERRFPTEGSSFQGKKSRNAKRWAKKLLKKSEVHTQSNLDVVVKTLAPALLAELAKMKSSSSSPSSTAKVWTANPSKAKRALQKGKTSSFTKTKTGKSLPLVMVRLEGIHSSLSQNDVGAAVKQFGKTKSVVLFPSKQEGIVCFDKAEDAKKLRGVKHLNVKGIAVTVVREKGTGSMKRKKKPATSSQSTPTRKVLLPTPNISLIKLPLSSGATKATAGKLANQKIAPKGSVKGTKAKVLVSKAKKVSTKQVTKKVKTGKLPAKGPVKKAAVKRKSSKSTAHAPETKTDAPRVQQPAARISTEAAVEVMLQGGGVETKTMQKDPVTEVMSKRGATSAKDASAVSLFDLNQGQDDFSDDSEDNFNMDDFVTVDEIGDDVEDTSPESTETPSSPGHKAQQRTTKSPFKASNTTSSCSTHLFYAACEREMITSAVTVEASVETHLEWLREEAKATEGAVTKFDHKMSAEGVAAKTVGSETKIETTSEMHSPSQRQGYEFSQVQSLDIDVNVETLKDPNKSKEEGKDDDVDKQTKEEEEDENYQILNSLDDRTDEQMDNEEHYGSSELKQSELEEGKTLHEESYQVLDSVDNEDQDFQEVNRKIKMDGSFQVLNSATEDQAATSQEDRLLVQDGGSTVKQLSEEDAVPVVDKSDDAVKDQEIHNKDKLDTGGKQASMSNGDGKTKEEEEDKGKLLKVESCKVFKDVENPDGQIPNEDQPLQDCNYDCTEQETFEILDSVDDQTATKDELETPNDQLSKGELRSIEEEKGTYQATDTLGDQPLTTESEKDNMERRTEKWEATARKDGGPSKRSDPKTTTSKSEEVTSPKKQHRNVKKYDTRKKRHTTAGVSKKDKETTEGMMFEIVDSVEDELVQDSATTETSTYEILDSVEDNVKDDRPATGLKGKRGRPKKEMKTTKKDTIKSQINTATPEEENKLNSPKKHYKTSPVVNLVNGRGGDTKETLETRPLHQNESEDSLNPETLVTLDEAGDDDEEEQPHAEQPEKTSRSAKRKHGDDTEESVNFVIVDEVEEEEENKSVTTKTRGRAEKRTRTGTRQTPVRNTTRGKKVSVKDERQEVDVLPPTSLDASSSLDKDPSTLSSCDQLKVQKTETEEEAASQADSDAASAEQELQSERPENQTLEGGVEEGEEEKEGWSRADIKVVSKQRRELVGPEAKRSRSQSPSVAADLKLPAFKPNNPLGREFVVPKSGFFCNLCSVFYLNESTAKDLHCSSQRHYDNLQKHYQKLEQKPSTSSTRSSQGSVSD</sequence>
<feature type="compositionally biased region" description="Low complexity" evidence="6">
    <location>
        <begin position="1116"/>
        <end position="1125"/>
    </location>
</feature>
<feature type="compositionally biased region" description="Basic and acidic residues" evidence="6">
    <location>
        <begin position="632"/>
        <end position="718"/>
    </location>
</feature>
<dbReference type="PANTHER" id="PTHR15491:SF9">
    <property type="entry name" value="CIP1-INTERACTING ZINC FINGER PROTEIN"/>
    <property type="match status" value="1"/>
</dbReference>
<feature type="compositionally biased region" description="Basic and acidic residues" evidence="6">
    <location>
        <begin position="1243"/>
        <end position="1264"/>
    </location>
</feature>
<proteinExistence type="predicted"/>
<feature type="compositionally biased region" description="Polar residues" evidence="6">
    <location>
        <begin position="1"/>
        <end position="27"/>
    </location>
</feature>
<evidence type="ECO:0000256" key="5">
    <source>
        <dbReference type="ARBA" id="ARBA00023242"/>
    </source>
</evidence>
<feature type="compositionally biased region" description="Low complexity" evidence="6">
    <location>
        <begin position="90"/>
        <end position="102"/>
    </location>
</feature>
<feature type="compositionally biased region" description="Low complexity" evidence="6">
    <location>
        <begin position="1846"/>
        <end position="1859"/>
    </location>
</feature>
<dbReference type="GO" id="GO:0008270">
    <property type="term" value="F:zinc ion binding"/>
    <property type="evidence" value="ECO:0007669"/>
    <property type="project" value="UniProtKB-KW"/>
</dbReference>
<evidence type="ECO:0000313" key="9">
    <source>
        <dbReference type="Proteomes" id="UP000694389"/>
    </source>
</evidence>
<feature type="compositionally biased region" description="Low complexity" evidence="6">
    <location>
        <begin position="1981"/>
        <end position="1994"/>
    </location>
</feature>
<feature type="compositionally biased region" description="Low complexity" evidence="6">
    <location>
        <begin position="298"/>
        <end position="313"/>
    </location>
</feature>
<feature type="compositionally biased region" description="Polar residues" evidence="6">
    <location>
        <begin position="556"/>
        <end position="565"/>
    </location>
</feature>
<feature type="region of interest" description="Disordered" evidence="6">
    <location>
        <begin position="789"/>
        <end position="826"/>
    </location>
</feature>
<feature type="compositionally biased region" description="Basic and acidic residues" evidence="6">
    <location>
        <begin position="1278"/>
        <end position="1312"/>
    </location>
</feature>
<evidence type="ECO:0000256" key="6">
    <source>
        <dbReference type="SAM" id="MobiDB-lite"/>
    </source>
</evidence>
<dbReference type="PANTHER" id="PTHR15491">
    <property type="match status" value="1"/>
</dbReference>
<feature type="compositionally biased region" description="Polar residues" evidence="6">
    <location>
        <begin position="1131"/>
        <end position="1144"/>
    </location>
</feature>
<feature type="region of interest" description="Disordered" evidence="6">
    <location>
        <begin position="1109"/>
        <end position="1144"/>
    </location>
</feature>
<evidence type="ECO:0000259" key="7">
    <source>
        <dbReference type="PROSITE" id="PS50171"/>
    </source>
</evidence>
<comment type="subcellular location">
    <subcellularLocation>
        <location evidence="1">Nucleus</location>
    </subcellularLocation>
</comment>
<feature type="compositionally biased region" description="Basic and acidic residues" evidence="6">
    <location>
        <begin position="1411"/>
        <end position="1425"/>
    </location>
</feature>
<feature type="compositionally biased region" description="Polar residues" evidence="6">
    <location>
        <begin position="1604"/>
        <end position="1613"/>
    </location>
</feature>
<feature type="region of interest" description="Disordered" evidence="6">
    <location>
        <begin position="1975"/>
        <end position="1994"/>
    </location>
</feature>
<dbReference type="InterPro" id="IPR000690">
    <property type="entry name" value="Matrin/U1-C_Znf_C2H2"/>
</dbReference>
<feature type="compositionally biased region" description="Basic and acidic residues" evidence="6">
    <location>
        <begin position="1486"/>
        <end position="1498"/>
    </location>
</feature>
<accession>A0A8P4KLP2</accession>
<dbReference type="InterPro" id="IPR003604">
    <property type="entry name" value="Matrin/U1-like-C_Znf_C2H2"/>
</dbReference>
<feature type="compositionally biased region" description="Basic and acidic residues" evidence="6">
    <location>
        <begin position="1380"/>
        <end position="1399"/>
    </location>
</feature>
<dbReference type="GeneID" id="127363518"/>
<feature type="compositionally biased region" description="Polar residues" evidence="6">
    <location>
        <begin position="1815"/>
        <end position="1832"/>
    </location>
</feature>
<dbReference type="SMART" id="SM00451">
    <property type="entry name" value="ZnF_U1"/>
    <property type="match status" value="2"/>
</dbReference>
<feature type="compositionally biased region" description="Basic residues" evidence="6">
    <location>
        <begin position="1557"/>
        <end position="1574"/>
    </location>
</feature>
<keyword evidence="5" id="KW-0539">Nucleus</keyword>
<dbReference type="OrthoDB" id="10072641at2759"/>
<feature type="compositionally biased region" description="Basic and acidic residues" evidence="6">
    <location>
        <begin position="1687"/>
        <end position="1702"/>
    </location>
</feature>
<feature type="region of interest" description="Disordered" evidence="6">
    <location>
        <begin position="1206"/>
        <end position="1226"/>
    </location>
</feature>
<feature type="compositionally biased region" description="Polar residues" evidence="6">
    <location>
        <begin position="65"/>
        <end position="75"/>
    </location>
</feature>
<keyword evidence="9" id="KW-1185">Reference proteome</keyword>
<evidence type="ECO:0000256" key="1">
    <source>
        <dbReference type="ARBA" id="ARBA00004123"/>
    </source>
</evidence>
<dbReference type="Gene3D" id="3.30.70.330">
    <property type="match status" value="1"/>
</dbReference>
<reference evidence="8" key="1">
    <citation type="submission" date="2025-08" db="UniProtKB">
        <authorList>
            <consortium name="Ensembl"/>
        </authorList>
    </citation>
    <scope>IDENTIFICATION</scope>
</reference>
<keyword evidence="4" id="KW-0862">Zinc</keyword>
<dbReference type="OMA" id="EVQKNPM"/>
<feature type="compositionally biased region" description="Basic and acidic residues" evidence="6">
    <location>
        <begin position="1514"/>
        <end position="1555"/>
    </location>
</feature>
<feature type="compositionally biased region" description="Basic residues" evidence="6">
    <location>
        <begin position="999"/>
        <end position="1010"/>
    </location>
</feature>
<feature type="compositionally biased region" description="Basic and acidic residues" evidence="6">
    <location>
        <begin position="1882"/>
        <end position="1906"/>
    </location>
</feature>
<feature type="compositionally biased region" description="Polar residues" evidence="6">
    <location>
        <begin position="315"/>
        <end position="329"/>
    </location>
</feature>
<feature type="region of interest" description="Disordered" evidence="6">
    <location>
        <begin position="993"/>
        <end position="1030"/>
    </location>
</feature>
<feature type="compositionally biased region" description="Polar residues" evidence="6">
    <location>
        <begin position="1500"/>
        <end position="1513"/>
    </location>
</feature>
<dbReference type="InterPro" id="IPR035979">
    <property type="entry name" value="RBD_domain_sf"/>
</dbReference>
<feature type="compositionally biased region" description="Basic and acidic residues" evidence="6">
    <location>
        <begin position="1726"/>
        <end position="1736"/>
    </location>
</feature>
<feature type="region of interest" description="Disordered" evidence="6">
    <location>
        <begin position="1465"/>
        <end position="1587"/>
    </location>
</feature>
<dbReference type="Proteomes" id="UP000694389">
    <property type="component" value="Unassembled WGS sequence"/>
</dbReference>
<feature type="region of interest" description="Disordered" evidence="6">
    <location>
        <begin position="90"/>
        <end position="139"/>
    </location>
</feature>
<feature type="compositionally biased region" description="Polar residues" evidence="6">
    <location>
        <begin position="342"/>
        <end position="351"/>
    </location>
</feature>
<dbReference type="RefSeq" id="XP_051256006.1">
    <property type="nucleotide sequence ID" value="XM_051400046.1"/>
</dbReference>
<feature type="domain" description="Matrin-type" evidence="7">
    <location>
        <begin position="1940"/>
        <end position="1971"/>
    </location>
</feature>
<dbReference type="GO" id="GO:0003676">
    <property type="term" value="F:nucleic acid binding"/>
    <property type="evidence" value="ECO:0007669"/>
    <property type="project" value="InterPro"/>
</dbReference>
<feature type="region of interest" description="Disordered" evidence="6">
    <location>
        <begin position="194"/>
        <end position="431"/>
    </location>
</feature>
<feature type="region of interest" description="Disordered" evidence="6">
    <location>
        <begin position="1242"/>
        <end position="1321"/>
    </location>
</feature>
<feature type="compositionally biased region" description="Low complexity" evidence="6">
    <location>
        <begin position="817"/>
        <end position="826"/>
    </location>
</feature>
<evidence type="ECO:0000313" key="8">
    <source>
        <dbReference type="Ensembl" id="ENSDLAP00005079004.1"/>
    </source>
</evidence>
<feature type="compositionally biased region" description="Polar residues" evidence="6">
    <location>
        <begin position="1783"/>
        <end position="1792"/>
    </location>
</feature>
<feature type="region of interest" description="Disordered" evidence="6">
    <location>
        <begin position="545"/>
        <end position="755"/>
    </location>
</feature>
<reference evidence="8" key="2">
    <citation type="submission" date="2025-09" db="UniProtKB">
        <authorList>
            <consortium name="Ensembl"/>
        </authorList>
    </citation>
    <scope>IDENTIFICATION</scope>
</reference>
<evidence type="ECO:0000256" key="3">
    <source>
        <dbReference type="ARBA" id="ARBA00022771"/>
    </source>
</evidence>
<feature type="compositionally biased region" description="Polar residues" evidence="6">
    <location>
        <begin position="1217"/>
        <end position="1226"/>
    </location>
</feature>
<feature type="region of interest" description="Disordered" evidence="6">
    <location>
        <begin position="1603"/>
        <end position="1922"/>
    </location>
</feature>
<keyword evidence="2" id="KW-0479">Metal-binding</keyword>
<dbReference type="PROSITE" id="PS50171">
    <property type="entry name" value="ZF_MATRIN"/>
    <property type="match status" value="1"/>
</dbReference>
<protein>
    <recommendedName>
        <fullName evidence="7">Matrin-type domain-containing protein</fullName>
    </recommendedName>
</protein>
<dbReference type="SUPFAM" id="SSF54928">
    <property type="entry name" value="RNA-binding domain, RBD"/>
    <property type="match status" value="1"/>
</dbReference>
<dbReference type="CTD" id="27332"/>
<feature type="compositionally biased region" description="Basic residues" evidence="6">
    <location>
        <begin position="391"/>
        <end position="413"/>
    </location>
</feature>
<dbReference type="GeneTree" id="ENSGT01140000282746"/>
<feature type="region of interest" description="Disordered" evidence="6">
    <location>
        <begin position="1345"/>
        <end position="1425"/>
    </location>
</feature>
<name>A0A8P4KLP2_DICLA</name>
<evidence type="ECO:0000256" key="4">
    <source>
        <dbReference type="ARBA" id="ARBA00022833"/>
    </source>
</evidence>
<organism evidence="8 9">
    <name type="scientific">Dicentrarchus labrax</name>
    <name type="common">European seabass</name>
    <name type="synonym">Morone labrax</name>
    <dbReference type="NCBI Taxonomy" id="13489"/>
    <lineage>
        <taxon>Eukaryota</taxon>
        <taxon>Metazoa</taxon>
        <taxon>Chordata</taxon>
        <taxon>Craniata</taxon>
        <taxon>Vertebrata</taxon>
        <taxon>Euteleostomi</taxon>
        <taxon>Actinopterygii</taxon>
        <taxon>Neopterygii</taxon>
        <taxon>Teleostei</taxon>
        <taxon>Neoteleostei</taxon>
        <taxon>Acanthomorphata</taxon>
        <taxon>Eupercaria</taxon>
        <taxon>Moronidae</taxon>
        <taxon>Dicentrarchus</taxon>
    </lineage>
</organism>
<feature type="compositionally biased region" description="Basic residues" evidence="6">
    <location>
        <begin position="603"/>
        <end position="616"/>
    </location>
</feature>
<dbReference type="InterPro" id="IPR026811">
    <property type="entry name" value="CIZ1"/>
</dbReference>
<dbReference type="Ensembl" id="ENSDLAT00005068818.1">
    <property type="protein sequence ID" value="ENSDLAP00005079004.1"/>
    <property type="gene ID" value="ENSDLAG00005031645.1"/>
</dbReference>
<gene>
    <name evidence="8" type="primary">znf638</name>
</gene>
<feature type="region of interest" description="Disordered" evidence="6">
    <location>
        <begin position="1"/>
        <end position="75"/>
    </location>
</feature>
<feature type="region of interest" description="Disordered" evidence="6">
    <location>
        <begin position="905"/>
        <end position="927"/>
    </location>
</feature>
<keyword evidence="3" id="KW-0863">Zinc-finger</keyword>
<evidence type="ECO:0000256" key="2">
    <source>
        <dbReference type="ARBA" id="ARBA00022723"/>
    </source>
</evidence>
<dbReference type="InterPro" id="IPR012677">
    <property type="entry name" value="Nucleotide-bd_a/b_plait_sf"/>
</dbReference>
<feature type="compositionally biased region" description="Basic and acidic residues" evidence="6">
    <location>
        <begin position="268"/>
        <end position="286"/>
    </location>
</feature>
<dbReference type="GO" id="GO:0005634">
    <property type="term" value="C:nucleus"/>
    <property type="evidence" value="ECO:0007669"/>
    <property type="project" value="UniProtKB-SubCell"/>
</dbReference>